<keyword evidence="1 2" id="KW-0597">Phosphoprotein</keyword>
<dbReference type="RefSeq" id="WP_008868472.1">
    <property type="nucleotide sequence ID" value="NZ_ACJN02000001.1"/>
</dbReference>
<accession>D6SKX9</accession>
<comment type="caution">
    <text evidence="4">The sequence shown here is derived from an EMBL/GenBank/DDBJ whole genome shotgun (WGS) entry which is preliminary data.</text>
</comment>
<dbReference type="eggNOG" id="COG0745">
    <property type="taxonomic scope" value="Bacteria"/>
</dbReference>
<organism evidence="4 5">
    <name type="scientific">Desulfonatronospira thiodismutans ASO3-1</name>
    <dbReference type="NCBI Taxonomy" id="555779"/>
    <lineage>
        <taxon>Bacteria</taxon>
        <taxon>Pseudomonadati</taxon>
        <taxon>Thermodesulfobacteriota</taxon>
        <taxon>Desulfovibrionia</taxon>
        <taxon>Desulfovibrionales</taxon>
        <taxon>Desulfonatronovibrionaceae</taxon>
        <taxon>Desulfonatronospira</taxon>
    </lineage>
</organism>
<evidence type="ECO:0000313" key="5">
    <source>
        <dbReference type="Proteomes" id="UP000005496"/>
    </source>
</evidence>
<evidence type="ECO:0000256" key="2">
    <source>
        <dbReference type="PROSITE-ProRule" id="PRU00169"/>
    </source>
</evidence>
<dbReference type="OrthoDB" id="9790466at2"/>
<dbReference type="Pfam" id="PF00072">
    <property type="entry name" value="Response_reg"/>
    <property type="match status" value="1"/>
</dbReference>
<protein>
    <submittedName>
        <fullName evidence="4">Response regulator receiver protein</fullName>
    </submittedName>
</protein>
<keyword evidence="5" id="KW-1185">Reference proteome</keyword>
<sequence>MRTLVVEDDITSRMILVKILSHYSQCDTAENGHEALDLFAGAIKQGQPYDMVFMDIMMPVMDGQSALKKIREIESEQQVPIGQEVKAVMTTALSDTKNVTTAFFQGQADAYLSKPISREKVEKALQEIGVLEK</sequence>
<dbReference type="EMBL" id="ACJN02000001">
    <property type="protein sequence ID" value="EFI35340.1"/>
    <property type="molecule type" value="Genomic_DNA"/>
</dbReference>
<dbReference type="GO" id="GO:0000160">
    <property type="term" value="P:phosphorelay signal transduction system"/>
    <property type="evidence" value="ECO:0007669"/>
    <property type="project" value="InterPro"/>
</dbReference>
<feature type="modified residue" description="4-aspartylphosphate" evidence="2">
    <location>
        <position position="55"/>
    </location>
</feature>
<gene>
    <name evidence="4" type="ORF">Dthio_PD2755</name>
</gene>
<dbReference type="AlphaFoldDB" id="D6SKX9"/>
<dbReference type="Proteomes" id="UP000005496">
    <property type="component" value="Unassembled WGS sequence"/>
</dbReference>
<dbReference type="PANTHER" id="PTHR43719:SF28">
    <property type="entry name" value="PEROXIDE STRESS-ACTIVATED HISTIDINE KINASE MAK1-RELATED"/>
    <property type="match status" value="1"/>
</dbReference>
<reference evidence="4" key="1">
    <citation type="submission" date="2010-05" db="EMBL/GenBank/DDBJ databases">
        <title>The draft genome of Desulfonatronospira thiodismutans ASO3-1.</title>
        <authorList>
            <consortium name="US DOE Joint Genome Institute (JGI-PGF)"/>
            <person name="Lucas S."/>
            <person name="Copeland A."/>
            <person name="Lapidus A."/>
            <person name="Cheng J.-F."/>
            <person name="Bruce D."/>
            <person name="Goodwin L."/>
            <person name="Pitluck S."/>
            <person name="Chertkov O."/>
            <person name="Brettin T."/>
            <person name="Detter J.C."/>
            <person name="Han C."/>
            <person name="Land M.L."/>
            <person name="Hauser L."/>
            <person name="Kyrpides N."/>
            <person name="Mikhailova N."/>
            <person name="Muyzer G."/>
            <person name="Woyke T."/>
        </authorList>
    </citation>
    <scope>NUCLEOTIDE SEQUENCE [LARGE SCALE GENOMIC DNA]</scope>
    <source>
        <strain evidence="4">ASO3-1</strain>
    </source>
</reference>
<dbReference type="InterPro" id="IPR050956">
    <property type="entry name" value="2C_system_His_kinase"/>
</dbReference>
<dbReference type="SMART" id="SM00448">
    <property type="entry name" value="REC"/>
    <property type="match status" value="1"/>
</dbReference>
<dbReference type="InterPro" id="IPR011006">
    <property type="entry name" value="CheY-like_superfamily"/>
</dbReference>
<dbReference type="InterPro" id="IPR001789">
    <property type="entry name" value="Sig_transdc_resp-reg_receiver"/>
</dbReference>
<dbReference type="PANTHER" id="PTHR43719">
    <property type="entry name" value="TWO-COMPONENT HISTIDINE KINASE"/>
    <property type="match status" value="1"/>
</dbReference>
<feature type="domain" description="Response regulatory" evidence="3">
    <location>
        <begin position="2"/>
        <end position="129"/>
    </location>
</feature>
<dbReference type="PROSITE" id="PS50110">
    <property type="entry name" value="RESPONSE_REGULATORY"/>
    <property type="match status" value="1"/>
</dbReference>
<dbReference type="Gene3D" id="3.40.50.2300">
    <property type="match status" value="1"/>
</dbReference>
<evidence type="ECO:0000256" key="1">
    <source>
        <dbReference type="ARBA" id="ARBA00022553"/>
    </source>
</evidence>
<proteinExistence type="predicted"/>
<name>D6SKX9_9BACT</name>
<evidence type="ECO:0000259" key="3">
    <source>
        <dbReference type="PROSITE" id="PS50110"/>
    </source>
</evidence>
<dbReference type="SUPFAM" id="SSF52172">
    <property type="entry name" value="CheY-like"/>
    <property type="match status" value="1"/>
</dbReference>
<evidence type="ECO:0000313" key="4">
    <source>
        <dbReference type="EMBL" id="EFI35340.1"/>
    </source>
</evidence>
<dbReference type="CDD" id="cd17546">
    <property type="entry name" value="REC_hyHK_CKI1_RcsC-like"/>
    <property type="match status" value="1"/>
</dbReference>